<dbReference type="PANTHER" id="PTHR35089">
    <property type="entry name" value="CHAPERONE PROTEIN SKP"/>
    <property type="match status" value="1"/>
</dbReference>
<dbReference type="Gene3D" id="3.30.910.20">
    <property type="entry name" value="Skp domain"/>
    <property type="match status" value="1"/>
</dbReference>
<keyword evidence="3" id="KW-0812">Transmembrane</keyword>
<comment type="similarity">
    <text evidence="1">Belongs to the Skp family.</text>
</comment>
<feature type="transmembrane region" description="Helical" evidence="3">
    <location>
        <begin position="5"/>
        <end position="22"/>
    </location>
</feature>
<keyword evidence="3" id="KW-1133">Transmembrane helix</keyword>
<comment type="caution">
    <text evidence="4">The sequence shown here is derived from an EMBL/GenBank/DDBJ whole genome shotgun (WGS) entry which is preliminary data.</text>
</comment>
<accession>A0ABS3G8Q4</accession>
<name>A0ABS3G8Q4_9FLAO</name>
<dbReference type="SUPFAM" id="SSF111384">
    <property type="entry name" value="OmpH-like"/>
    <property type="match status" value="1"/>
</dbReference>
<dbReference type="InterPro" id="IPR024930">
    <property type="entry name" value="Skp_dom_sf"/>
</dbReference>
<keyword evidence="3" id="KW-0472">Membrane</keyword>
<dbReference type="EMBL" id="JAFLNL010000012">
    <property type="protein sequence ID" value="MBO0355791.1"/>
    <property type="molecule type" value="Genomic_DNA"/>
</dbReference>
<evidence type="ECO:0000313" key="5">
    <source>
        <dbReference type="Proteomes" id="UP000664044"/>
    </source>
</evidence>
<evidence type="ECO:0000256" key="1">
    <source>
        <dbReference type="ARBA" id="ARBA00009091"/>
    </source>
</evidence>
<evidence type="ECO:0000256" key="3">
    <source>
        <dbReference type="SAM" id="Phobius"/>
    </source>
</evidence>
<dbReference type="Pfam" id="PF03938">
    <property type="entry name" value="OmpH"/>
    <property type="match status" value="1"/>
</dbReference>
<organism evidence="4 5">
    <name type="scientific">Flagellimonas aurea</name>
    <dbReference type="NCBI Taxonomy" id="2915619"/>
    <lineage>
        <taxon>Bacteria</taxon>
        <taxon>Pseudomonadati</taxon>
        <taxon>Bacteroidota</taxon>
        <taxon>Flavobacteriia</taxon>
        <taxon>Flavobacteriales</taxon>
        <taxon>Flavobacteriaceae</taxon>
        <taxon>Flagellimonas</taxon>
    </lineage>
</organism>
<dbReference type="SMART" id="SM00935">
    <property type="entry name" value="OmpH"/>
    <property type="match status" value="1"/>
</dbReference>
<protein>
    <submittedName>
        <fullName evidence="4">OmpH family outer membrane protein</fullName>
    </submittedName>
</protein>
<reference evidence="4 5" key="1">
    <citation type="submission" date="2021-03" db="EMBL/GenBank/DDBJ databases">
        <title>Muricauda lutimaris sp. nov. and Muricauda ruestringensis sp. nov, two marine members of the Flavobacteriaceae isolated from deep sea sediments of Western Pacific.</title>
        <authorList>
            <person name="Zhao S."/>
            <person name="Liu R."/>
        </authorList>
    </citation>
    <scope>NUCLEOTIDE SEQUENCE [LARGE SCALE GENOMIC DNA]</scope>
    <source>
        <strain evidence="4 5">BC31-1-A7</strain>
    </source>
</reference>
<keyword evidence="2" id="KW-0732">Signal</keyword>
<sequence>MNGKIIYSVFGAIAVGAFWWLSTFFTPKTTVAVVDSQKVLEGYQGFKEARDAYEIRIEELTKGFNDRRKIFETKKREHEVLKPERSPEQHAQQEENLSKMQQELIVLGTQLEEQSAKEEEKLLKGVYNKINDFMERYGKEKGYDVILGANGQGNVMYTDHGTDVTDEVLKALNKEYVNGI</sequence>
<gene>
    <name evidence="4" type="ORF">J0656_17365</name>
</gene>
<evidence type="ECO:0000313" key="4">
    <source>
        <dbReference type="EMBL" id="MBO0355791.1"/>
    </source>
</evidence>
<dbReference type="RefSeq" id="WP_207036223.1">
    <property type="nucleotide sequence ID" value="NZ_JAFLNL010000012.1"/>
</dbReference>
<evidence type="ECO:0000256" key="2">
    <source>
        <dbReference type="ARBA" id="ARBA00022729"/>
    </source>
</evidence>
<proteinExistence type="inferred from homology"/>
<dbReference type="Proteomes" id="UP000664044">
    <property type="component" value="Unassembled WGS sequence"/>
</dbReference>
<keyword evidence="5" id="KW-1185">Reference proteome</keyword>
<dbReference type="InterPro" id="IPR005632">
    <property type="entry name" value="Chaperone_Skp"/>
</dbReference>
<dbReference type="PANTHER" id="PTHR35089:SF1">
    <property type="entry name" value="CHAPERONE PROTEIN SKP"/>
    <property type="match status" value="1"/>
</dbReference>